<proteinExistence type="evidence at transcript level"/>
<dbReference type="Gene3D" id="1.50.10.130">
    <property type="entry name" value="Terpene synthase, N-terminal domain"/>
    <property type="match status" value="1"/>
</dbReference>
<dbReference type="SUPFAM" id="SSF48239">
    <property type="entry name" value="Terpenoid cyclases/Protein prenyltransferases"/>
    <property type="match status" value="1"/>
</dbReference>
<evidence type="ECO:0000259" key="3">
    <source>
        <dbReference type="Pfam" id="PF01397"/>
    </source>
</evidence>
<dbReference type="InterPro" id="IPR008930">
    <property type="entry name" value="Terpenoid_cyclase/PrenylTrfase"/>
</dbReference>
<dbReference type="Pfam" id="PF01397">
    <property type="entry name" value="Terpene_synth"/>
    <property type="match status" value="1"/>
</dbReference>
<keyword evidence="2" id="KW-0460">Magnesium</keyword>
<dbReference type="InterPro" id="IPR001906">
    <property type="entry name" value="Terpene_synth_N"/>
</dbReference>
<evidence type="ECO:0000256" key="1">
    <source>
        <dbReference type="ARBA" id="ARBA00022723"/>
    </source>
</evidence>
<dbReference type="InterPro" id="IPR050148">
    <property type="entry name" value="Terpene_synthase-like"/>
</dbReference>
<evidence type="ECO:0000259" key="4">
    <source>
        <dbReference type="Pfam" id="PF03936"/>
    </source>
</evidence>
<dbReference type="Gene3D" id="1.10.600.10">
    <property type="entry name" value="Farnesyl Diphosphate Synthase"/>
    <property type="match status" value="1"/>
</dbReference>
<dbReference type="SUPFAM" id="SSF48576">
    <property type="entry name" value="Terpenoid synthases"/>
    <property type="match status" value="1"/>
</dbReference>
<dbReference type="Pfam" id="PF03936">
    <property type="entry name" value="Terpene_synth_C"/>
    <property type="match status" value="1"/>
</dbReference>
<protein>
    <submittedName>
        <fullName evidence="5">Terpene synthase</fullName>
    </submittedName>
</protein>
<evidence type="ECO:0000256" key="2">
    <source>
        <dbReference type="ARBA" id="ARBA00022842"/>
    </source>
</evidence>
<reference evidence="5" key="1">
    <citation type="submission" date="2023-06" db="EMBL/GenBank/DDBJ databases">
        <title>Comparative genome-wide analysis of two guava cultivars revels plasticity of sesquiterpene biosynthesis.</title>
        <authorList>
            <person name="Canal D."/>
            <person name="dos Santos P.H.D."/>
            <person name="Carpinetti-Oliveira P.A."/>
            <person name="Silva M.A."/>
            <person name="Fernandes M."/>
            <person name="Brustolini O.J.B."/>
            <person name="Ferreira A."/>
            <person name="Ferreira M.F.S."/>
        </authorList>
    </citation>
    <scope>NUCLEOTIDE SEQUENCE</scope>
    <source>
        <strain evidence="5">Pg26070</strain>
    </source>
</reference>
<sequence length="306" mass="35401">MTDVQGLLSLFEACHLRHHGDNILGDALTFTTTHLESIDKTNVNPNLVKQVSHALYQLIHKGMPRIEARRYIPLYQEEPSHNKVLLSLAKLDFNLMQEPHWKELSKLTRWDFDAKDGFPEYMQAYERIREIVLRRSKWFHENHVPTMEEYTPIAVASIGQEFSVVMSFMAMGDVVTRDTFDWLFANDNKMVRASGVACRLMDDIAGYKFEQERGHVASAVECFMKQYGVTEEEAKEELRRQVLDAWKDINEELSHPTAVPRQVLARVLNLTRATHAVYIDEKDHYTHAETLLKECVTSVLVDPLPM</sequence>
<dbReference type="PANTHER" id="PTHR31225">
    <property type="entry name" value="OS04G0344100 PROTEIN-RELATED"/>
    <property type="match status" value="1"/>
</dbReference>
<feature type="domain" description="Terpene synthase metal-binding" evidence="4">
    <location>
        <begin position="126"/>
        <end position="248"/>
    </location>
</feature>
<dbReference type="InterPro" id="IPR005630">
    <property type="entry name" value="Terpene_synthase_metal-bd"/>
</dbReference>
<dbReference type="GO" id="GO:0000287">
    <property type="term" value="F:magnesium ion binding"/>
    <property type="evidence" value="ECO:0007669"/>
    <property type="project" value="InterPro"/>
</dbReference>
<organism evidence="5">
    <name type="scientific">Psidium guajava</name>
    <name type="common">Guava</name>
    <name type="synonym">Psidium pyriferum</name>
    <dbReference type="NCBI Taxonomy" id="120290"/>
    <lineage>
        <taxon>Eukaryota</taxon>
        <taxon>Viridiplantae</taxon>
        <taxon>Streptophyta</taxon>
        <taxon>Embryophyta</taxon>
        <taxon>Tracheophyta</taxon>
        <taxon>Spermatophyta</taxon>
        <taxon>Magnoliopsida</taxon>
        <taxon>eudicotyledons</taxon>
        <taxon>Gunneridae</taxon>
        <taxon>Pentapetalae</taxon>
        <taxon>rosids</taxon>
        <taxon>malvids</taxon>
        <taxon>Myrtales</taxon>
        <taxon>Myrtaceae</taxon>
        <taxon>Myrtoideae</taxon>
        <taxon>Myrteae</taxon>
        <taxon>Pimenta group</taxon>
        <taxon>Psidium</taxon>
    </lineage>
</organism>
<dbReference type="AlphaFoldDB" id="A0AA95ZA50"/>
<dbReference type="InterPro" id="IPR036965">
    <property type="entry name" value="Terpene_synth_N_sf"/>
</dbReference>
<dbReference type="PANTHER" id="PTHR31225:SF241">
    <property type="entry name" value="TERPENE SYNTHASE FAMILY, METAL-BINDING DOMAIN PROTEIN"/>
    <property type="match status" value="1"/>
</dbReference>
<feature type="domain" description="Terpene synthase N-terminal" evidence="3">
    <location>
        <begin position="2"/>
        <end position="55"/>
    </location>
</feature>
<dbReference type="EMBL" id="OR232546">
    <property type="protein sequence ID" value="WNI01938.1"/>
    <property type="molecule type" value="mRNA"/>
</dbReference>
<evidence type="ECO:0000313" key="5">
    <source>
        <dbReference type="EMBL" id="WNI01938.1"/>
    </source>
</evidence>
<dbReference type="InterPro" id="IPR008949">
    <property type="entry name" value="Isoprenoid_synthase_dom_sf"/>
</dbReference>
<name>A0AA95ZA50_PSIGU</name>
<dbReference type="GO" id="GO:0016114">
    <property type="term" value="P:terpenoid biosynthetic process"/>
    <property type="evidence" value="ECO:0007669"/>
    <property type="project" value="InterPro"/>
</dbReference>
<dbReference type="GO" id="GO:0010333">
    <property type="term" value="F:terpene synthase activity"/>
    <property type="evidence" value="ECO:0007669"/>
    <property type="project" value="InterPro"/>
</dbReference>
<accession>A0AA95ZA50</accession>
<keyword evidence="1" id="KW-0479">Metal-binding</keyword>